<dbReference type="Gene3D" id="3.10.450.50">
    <property type="match status" value="1"/>
</dbReference>
<evidence type="ECO:0008006" key="3">
    <source>
        <dbReference type="Google" id="ProtNLM"/>
    </source>
</evidence>
<comment type="caution">
    <text evidence="1">The sequence shown here is derived from an EMBL/GenBank/DDBJ whole genome shotgun (WGS) entry which is preliminary data.</text>
</comment>
<dbReference type="GeneID" id="89994658"/>
<name>A0ABR0S3J9_9EURO</name>
<evidence type="ECO:0000313" key="1">
    <source>
        <dbReference type="EMBL" id="KAK5947063.1"/>
    </source>
</evidence>
<organism evidence="1 2">
    <name type="scientific">Knufia obscura</name>
    <dbReference type="NCBI Taxonomy" id="1635080"/>
    <lineage>
        <taxon>Eukaryota</taxon>
        <taxon>Fungi</taxon>
        <taxon>Dikarya</taxon>
        <taxon>Ascomycota</taxon>
        <taxon>Pezizomycotina</taxon>
        <taxon>Eurotiomycetes</taxon>
        <taxon>Chaetothyriomycetidae</taxon>
        <taxon>Chaetothyriales</taxon>
        <taxon>Trichomeriaceae</taxon>
        <taxon>Knufia</taxon>
    </lineage>
</organism>
<reference evidence="1 2" key="1">
    <citation type="journal article" date="2023" name="Res Sq">
        <title>Genomic and morphological characterization of Knufia obscura isolated from the Mars 2020 spacecraft assembly facility.</title>
        <authorList>
            <person name="Chander A.M."/>
            <person name="Teixeira M.M."/>
            <person name="Singh N.K."/>
            <person name="Williams M.P."/>
            <person name="Parker C.W."/>
            <person name="Leo P."/>
            <person name="Stajich J.E."/>
            <person name="Torok T."/>
            <person name="Tighe S."/>
            <person name="Mason C.E."/>
            <person name="Venkateswaran K."/>
        </authorList>
    </citation>
    <scope>NUCLEOTIDE SEQUENCE [LARGE SCALE GENOMIC DNA]</scope>
    <source>
        <strain evidence="1 2">CCFEE 5817</strain>
    </source>
</reference>
<dbReference type="InterPro" id="IPR032710">
    <property type="entry name" value="NTF2-like_dom_sf"/>
</dbReference>
<dbReference type="Proteomes" id="UP001334248">
    <property type="component" value="Unassembled WGS sequence"/>
</dbReference>
<evidence type="ECO:0000313" key="2">
    <source>
        <dbReference type="Proteomes" id="UP001334248"/>
    </source>
</evidence>
<proteinExistence type="predicted"/>
<protein>
    <recommendedName>
        <fullName evidence="3">SnoaL-like domain-containing protein</fullName>
    </recommendedName>
</protein>
<dbReference type="PANTHER" id="PTHR39598">
    <property type="entry name" value="AUSTINOL SYNTHESIS PROTEIN F-RELATED"/>
    <property type="match status" value="1"/>
</dbReference>
<accession>A0ABR0S3J9</accession>
<dbReference type="EMBL" id="JAVHJV010000001">
    <property type="protein sequence ID" value="KAK5947063.1"/>
    <property type="molecule type" value="Genomic_DNA"/>
</dbReference>
<sequence length="157" mass="17444">MSSTSSQRAAALAFLDSFDKLDGDANIALRAPNCRHTMAPTSLGFSPNMTNEQWAAHLNSTKQVLTSFPVMAKEIFESGNQVTVWATSEAVFREDAKDDEDGVDWTYHGEYMFVFLFDGDGKIERIVEFLDSVKVVQVGALIERAKRNLETRKEGAS</sequence>
<keyword evidence="2" id="KW-1185">Reference proteome</keyword>
<dbReference type="SUPFAM" id="SSF54427">
    <property type="entry name" value="NTF2-like"/>
    <property type="match status" value="1"/>
</dbReference>
<dbReference type="InterPro" id="IPR050977">
    <property type="entry name" value="Fungal_Meroterpenoid_Isomerase"/>
</dbReference>
<dbReference type="PANTHER" id="PTHR39598:SF1">
    <property type="entry name" value="AUSTINOID BIOSYNTHESIS CLUSTERS PROTEIN F-RELATED"/>
    <property type="match status" value="1"/>
</dbReference>
<dbReference type="RefSeq" id="XP_064735153.1">
    <property type="nucleotide sequence ID" value="XM_064869656.1"/>
</dbReference>
<gene>
    <name evidence="1" type="ORF">PMZ80_001209</name>
</gene>